<dbReference type="GO" id="GO:0003735">
    <property type="term" value="F:structural constituent of ribosome"/>
    <property type="evidence" value="ECO:0007669"/>
    <property type="project" value="InterPro"/>
</dbReference>
<dbReference type="PANTHER" id="PTHR13124:SF12">
    <property type="entry name" value="LARGE RIBOSOMAL SUBUNIT PROTEIN ML46"/>
    <property type="match status" value="1"/>
</dbReference>
<evidence type="ECO:0000259" key="1">
    <source>
        <dbReference type="Pfam" id="PF11788"/>
    </source>
</evidence>
<keyword evidence="3" id="KW-1185">Reference proteome</keyword>
<name>A0A1E5RX23_9ASCO</name>
<accession>A0A1E5RX23</accession>
<comment type="caution">
    <text evidence="2">The sequence shown here is derived from an EMBL/GenBank/DDBJ whole genome shotgun (WGS) entry which is preliminary data.</text>
</comment>
<organism evidence="2 3">
    <name type="scientific">Hanseniaspora opuntiae</name>
    <dbReference type="NCBI Taxonomy" id="211096"/>
    <lineage>
        <taxon>Eukaryota</taxon>
        <taxon>Fungi</taxon>
        <taxon>Dikarya</taxon>
        <taxon>Ascomycota</taxon>
        <taxon>Saccharomycotina</taxon>
        <taxon>Saccharomycetes</taxon>
        <taxon>Saccharomycodales</taxon>
        <taxon>Saccharomycodaceae</taxon>
        <taxon>Hanseniaspora</taxon>
    </lineage>
</organism>
<dbReference type="OrthoDB" id="414075at2759"/>
<evidence type="ECO:0000313" key="2">
    <source>
        <dbReference type="EMBL" id="OEJ91396.1"/>
    </source>
</evidence>
<dbReference type="GO" id="GO:0005762">
    <property type="term" value="C:mitochondrial large ribosomal subunit"/>
    <property type="evidence" value="ECO:0007669"/>
    <property type="project" value="TreeGrafter"/>
</dbReference>
<sequence length="272" mass="32325">MLKCTRLLQNSVYKDLQIGSILKRIPIITKSLTPYEKEYYEYKQGLYNRMALDFPKDYYYPPGTMKTMEFENVQKPKPDMELLNKYSKNDELIFKDNKSVEYNEGGREKTDCDHVVLVEDVKSELNDESMKKNNENEVTFNSRVTKADKENDFTKLDRSLENDLYLVIKSQNKWVFPTFKNNEDAYKQLVNDKKSLDLLSVDNLKQLGGENMQLWSISKTPCKLLKNTFYFKSIIFSGEFKNDKVEHKWLNKNELKDVMDPEYYKEMEYLLN</sequence>
<proteinExistence type="predicted"/>
<dbReference type="InterPro" id="IPR021757">
    <property type="entry name" value="Ribosomal_mL46_N"/>
</dbReference>
<feature type="domain" description="Large ribosomal subunit protein mL46 N-terminal" evidence="1">
    <location>
        <begin position="15"/>
        <end position="148"/>
    </location>
</feature>
<protein>
    <submittedName>
        <fullName evidence="2">54S ribosomal protein L17, mitochondrial</fullName>
    </submittedName>
</protein>
<dbReference type="InterPro" id="IPR040008">
    <property type="entry name" value="Ribosomal_mL46"/>
</dbReference>
<dbReference type="PANTHER" id="PTHR13124">
    <property type="entry name" value="39S RIBOSOMAL PROTEIN L46, MITOCHONDRIAL PRECURSOR-RELATED"/>
    <property type="match status" value="1"/>
</dbReference>
<dbReference type="Pfam" id="PF11788">
    <property type="entry name" value="MRP-L46"/>
    <property type="match status" value="1"/>
</dbReference>
<dbReference type="Gene3D" id="3.90.79.10">
    <property type="entry name" value="Nucleoside Triphosphate Pyrophosphohydrolase"/>
    <property type="match status" value="1"/>
</dbReference>
<dbReference type="Proteomes" id="UP000095605">
    <property type="component" value="Unassembled WGS sequence"/>
</dbReference>
<reference evidence="3" key="1">
    <citation type="journal article" date="2016" name="Genome Announc.">
        <title>Genome sequences of three species of Hanseniaspora isolated from spontaneous wine fermentations.</title>
        <authorList>
            <person name="Sternes P.R."/>
            <person name="Lee D."/>
            <person name="Kutyna D.R."/>
            <person name="Borneman A.R."/>
        </authorList>
    </citation>
    <scope>NUCLEOTIDE SEQUENCE [LARGE SCALE GENOMIC DNA]</scope>
    <source>
        <strain evidence="3">AWRI3578</strain>
    </source>
</reference>
<keyword evidence="2" id="KW-0687">Ribonucleoprotein</keyword>
<gene>
    <name evidence="2" type="ORF">AWRI3578_g222</name>
</gene>
<keyword evidence="2" id="KW-0689">Ribosomal protein</keyword>
<dbReference type="EMBL" id="LPNL01000002">
    <property type="protein sequence ID" value="OEJ91396.1"/>
    <property type="molecule type" value="Genomic_DNA"/>
</dbReference>
<evidence type="ECO:0000313" key="3">
    <source>
        <dbReference type="Proteomes" id="UP000095605"/>
    </source>
</evidence>
<dbReference type="AlphaFoldDB" id="A0A1E5RX23"/>